<dbReference type="Proteomes" id="UP000202511">
    <property type="component" value="Segment"/>
</dbReference>
<evidence type="ECO:0000313" key="3">
    <source>
        <dbReference type="Proteomes" id="UP000202511"/>
    </source>
</evidence>
<organism evidence="2 3">
    <name type="scientific">Pandoravirus inopinatum</name>
    <dbReference type="NCBI Taxonomy" id="1605721"/>
    <lineage>
        <taxon>Viruses</taxon>
        <taxon>Pandoravirus</taxon>
    </lineage>
</organism>
<feature type="region of interest" description="Disordered" evidence="1">
    <location>
        <begin position="106"/>
        <end position="142"/>
    </location>
</feature>
<dbReference type="RefSeq" id="YP_009119478.1">
    <property type="nucleotide sequence ID" value="NC_026440.1"/>
</dbReference>
<sequence>MRVRAASRAATGALVGFRRADARRRKNFFTLFFFFFHHRLSVTKRKRIINCLREKPNERAPAPFCARFYGVPWRRRVCVALFSFFSFVVGRNPKTTCIEATDAKLGNPAARPAGMSSDRAIGHTGPAASNKEKKRGHGRKGR</sequence>
<dbReference type="KEGG" id="vg:23462160"/>
<dbReference type="GeneID" id="23462160"/>
<accession>A0A0B5IX04</accession>
<reference evidence="2 3" key="1">
    <citation type="journal article" date="2015" name="Parasitol. Res.">
        <title>Viruses in close associations with free-living amoebae.</title>
        <authorList>
            <person name="Scheid P."/>
        </authorList>
    </citation>
    <scope>NUCLEOTIDE SEQUENCE [LARGE SCALE GENOMIC DNA]</scope>
    <source>
        <strain evidence="2">KlaHel</strain>
    </source>
</reference>
<evidence type="ECO:0000256" key="1">
    <source>
        <dbReference type="SAM" id="MobiDB-lite"/>
    </source>
</evidence>
<name>A0A0B5IX04_9VIRU</name>
<feature type="compositionally biased region" description="Basic residues" evidence="1">
    <location>
        <begin position="132"/>
        <end position="142"/>
    </location>
</feature>
<proteinExistence type="predicted"/>
<dbReference type="EMBL" id="KP136319">
    <property type="protein sequence ID" value="AJF97243.1"/>
    <property type="molecule type" value="Genomic_DNA"/>
</dbReference>
<protein>
    <submittedName>
        <fullName evidence="2">Uncharacterized protein</fullName>
    </submittedName>
</protein>
<evidence type="ECO:0000313" key="2">
    <source>
        <dbReference type="EMBL" id="AJF97243.1"/>
    </source>
</evidence>